<dbReference type="GO" id="GO:0016020">
    <property type="term" value="C:membrane"/>
    <property type="evidence" value="ECO:0007669"/>
    <property type="project" value="GOC"/>
</dbReference>
<evidence type="ECO:0000313" key="8">
    <source>
        <dbReference type="Proteomes" id="UP000887540"/>
    </source>
</evidence>
<dbReference type="GO" id="GO:0006680">
    <property type="term" value="P:glucosylceramide catabolic process"/>
    <property type="evidence" value="ECO:0007669"/>
    <property type="project" value="TreeGrafter"/>
</dbReference>
<keyword evidence="6" id="KW-0443">Lipid metabolism</keyword>
<evidence type="ECO:0000259" key="7">
    <source>
        <dbReference type="Pfam" id="PF02055"/>
    </source>
</evidence>
<organism evidence="8 9">
    <name type="scientific">Acrobeloides nanus</name>
    <dbReference type="NCBI Taxonomy" id="290746"/>
    <lineage>
        <taxon>Eukaryota</taxon>
        <taxon>Metazoa</taxon>
        <taxon>Ecdysozoa</taxon>
        <taxon>Nematoda</taxon>
        <taxon>Chromadorea</taxon>
        <taxon>Rhabditida</taxon>
        <taxon>Tylenchina</taxon>
        <taxon>Cephalobomorpha</taxon>
        <taxon>Cephaloboidea</taxon>
        <taxon>Cephalobidae</taxon>
        <taxon>Acrobeloides</taxon>
    </lineage>
</organism>
<reference evidence="9" key="1">
    <citation type="submission" date="2022-11" db="UniProtKB">
        <authorList>
            <consortium name="WormBaseParasite"/>
        </authorList>
    </citation>
    <scope>IDENTIFICATION</scope>
</reference>
<evidence type="ECO:0000256" key="1">
    <source>
        <dbReference type="ARBA" id="ARBA00001013"/>
    </source>
</evidence>
<dbReference type="SUPFAM" id="SSF51011">
    <property type="entry name" value="Glycosyl hydrolase domain"/>
    <property type="match status" value="1"/>
</dbReference>
<protein>
    <recommendedName>
        <fullName evidence="3 6">Glucosylceramidase</fullName>
        <ecNumber evidence="3 6">3.2.1.45</ecNumber>
    </recommendedName>
</protein>
<accession>A0A914DJ27</accession>
<dbReference type="SUPFAM" id="SSF51445">
    <property type="entry name" value="(Trans)glycosidases"/>
    <property type="match status" value="1"/>
</dbReference>
<dbReference type="Gene3D" id="3.20.20.80">
    <property type="entry name" value="Glycosidases"/>
    <property type="match status" value="1"/>
</dbReference>
<comment type="catalytic activity">
    <reaction evidence="1">
        <text>a beta-D-glucosyl-(1&lt;-&gt;1')-N-acylsphing-4-enine + H2O = an N-acylsphing-4-enine + D-glucose</text>
        <dbReference type="Rhea" id="RHEA:13269"/>
        <dbReference type="ChEBI" id="CHEBI:4167"/>
        <dbReference type="ChEBI" id="CHEBI:15377"/>
        <dbReference type="ChEBI" id="CHEBI:22801"/>
        <dbReference type="ChEBI" id="CHEBI:52639"/>
        <dbReference type="EC" id="3.2.1.45"/>
    </reaction>
    <physiologicalReaction direction="left-to-right" evidence="1">
        <dbReference type="Rhea" id="RHEA:13270"/>
    </physiologicalReaction>
</comment>
<evidence type="ECO:0000256" key="3">
    <source>
        <dbReference type="ARBA" id="ARBA00012658"/>
    </source>
</evidence>
<dbReference type="PANTHER" id="PTHR11069">
    <property type="entry name" value="GLUCOSYLCERAMIDASE"/>
    <property type="match status" value="1"/>
</dbReference>
<dbReference type="PANTHER" id="PTHR11069:SF23">
    <property type="entry name" value="LYSOSOMAL ACID GLUCOSYLCERAMIDASE"/>
    <property type="match status" value="1"/>
</dbReference>
<dbReference type="InterPro" id="IPR001139">
    <property type="entry name" value="Glyco_hydro_30"/>
</dbReference>
<dbReference type="InterPro" id="IPR017853">
    <property type="entry name" value="GH"/>
</dbReference>
<evidence type="ECO:0000256" key="4">
    <source>
        <dbReference type="ARBA" id="ARBA00022729"/>
    </source>
</evidence>
<feature type="domain" description="Glycosyl hydrolase family 30 TIM-barrel" evidence="7">
    <location>
        <begin position="67"/>
        <end position="404"/>
    </location>
</feature>
<dbReference type="PRINTS" id="PR00843">
    <property type="entry name" value="GLHYDRLASE30"/>
</dbReference>
<evidence type="ECO:0000256" key="6">
    <source>
        <dbReference type="RuleBase" id="RU361188"/>
    </source>
</evidence>
<keyword evidence="8" id="KW-1185">Reference proteome</keyword>
<dbReference type="AlphaFoldDB" id="A0A914DJ27"/>
<keyword evidence="6" id="KW-0326">Glycosidase</keyword>
<name>A0A914DJ27_9BILA</name>
<dbReference type="Pfam" id="PF02055">
    <property type="entry name" value="Glyco_hydro_30"/>
    <property type="match status" value="1"/>
</dbReference>
<dbReference type="GO" id="GO:0004348">
    <property type="term" value="F:glucosylceramidase activity"/>
    <property type="evidence" value="ECO:0007669"/>
    <property type="project" value="UniProtKB-EC"/>
</dbReference>
<dbReference type="WBParaSite" id="ACRNAN_scaffold266.g12099.t1">
    <property type="protein sequence ID" value="ACRNAN_scaffold266.g12099.t1"/>
    <property type="gene ID" value="ACRNAN_scaffold266.g12099"/>
</dbReference>
<proteinExistence type="inferred from homology"/>
<comment type="similarity">
    <text evidence="2 6">Belongs to the glycosyl hydrolase 30 family.</text>
</comment>
<keyword evidence="5 6" id="KW-0378">Hydrolase</keyword>
<keyword evidence="4" id="KW-0732">Signal</keyword>
<evidence type="ECO:0000256" key="5">
    <source>
        <dbReference type="ARBA" id="ARBA00022801"/>
    </source>
</evidence>
<dbReference type="InterPro" id="IPR033453">
    <property type="entry name" value="Glyco_hydro_30_TIM-barrel"/>
</dbReference>
<dbReference type="EC" id="3.2.1.45" evidence="3 6"/>
<evidence type="ECO:0000313" key="9">
    <source>
        <dbReference type="WBParaSite" id="ACRNAN_scaffold266.g12099.t1"/>
    </source>
</evidence>
<dbReference type="Proteomes" id="UP000887540">
    <property type="component" value="Unplaced"/>
</dbReference>
<evidence type="ECO:0000256" key="2">
    <source>
        <dbReference type="ARBA" id="ARBA00005382"/>
    </source>
</evidence>
<sequence>MMNCVCNATYCDEMSPLGTLSPGQVAVYTSSMSGKRLERTNLNFGTSDKPNSITVKVNENMKNQTIFGFGGALTGYQGYVISKLDPAVQQIVLQQIFSPDGLGYTIGRVPIGASDYSLDVYSYAEVPGDMNLTYFALGDEDIKYKIPYIQQAQALAGGKIKLFGSPWTAPGWMKTTGSTHGGGMIKGDINGPYYQTWAQYYVKFFEEYAKNNVSFWGFTVMNEPVGNGPPTYFLANHFNSTMHRDFIKGLLGPAIRNNPLTKNLKIMMNDDNRGNVPAFVRDVYGDPIAHQYTDGFAIHFYGYYADTTWETFTQVHEQFPDKFILYTEGSRSPVKYGSWTDSVNYMVNMIPPLNNWVNGWTDWNMVLDPSGWWGYQVPCILVNSTYEFEKQPIYYGYAHFSKFIVPDSVVINLKINDAPYAPASYMYQNLMGLAALTPFGQKVVVLNNHDANAYYNVTLYNSQGSWVNLDLEPWSITTVIYV</sequence>
<keyword evidence="6" id="KW-0746">Sphingolipid metabolism</keyword>